<comment type="caution">
    <text evidence="2">The sequence shown here is derived from an EMBL/GenBank/DDBJ whole genome shotgun (WGS) entry which is preliminary data.</text>
</comment>
<evidence type="ECO:0000313" key="3">
    <source>
        <dbReference type="Proteomes" id="UP000275267"/>
    </source>
</evidence>
<evidence type="ECO:0000313" key="2">
    <source>
        <dbReference type="EMBL" id="RLM79789.1"/>
    </source>
</evidence>
<gene>
    <name evidence="2" type="ORF">C2845_PM12G05630</name>
</gene>
<evidence type="ECO:0008006" key="4">
    <source>
        <dbReference type="Google" id="ProtNLM"/>
    </source>
</evidence>
<sequence>MLETPAAAVAAAALTPGGTWEKKPAAAAAAYQSWALLDPTILEEDPAADSTGFAVSTASDDREVRVSLRLAEPPSSSYLQLRTDAEVDVKPTLLAADGDLLLIHMVVAVVRDPPFTSYEDNIFVYKSRPEPAMGRLQLLPRFPYRAAPVRHTGIACRGKDFVVAGFHTSVIGDDETGILSRFSSSTERWDVLDLPSPSIPKRVSTSSYGAQMIMLQFIQLPGIDIWDQDHDYTQGRQLPRAYRTWTDLKWVKDSVLQVDELWSLPNFRYSPLPRWVLEYPVVSKQDSNIIHFILRGPQSDATAWIITLDMRNAVLKSYRLFMNEQNLVFEDDDVDTKNIFCDTLFISCDFDHLSNSTGRHCDTVEMKRETNFLSDSGSKKRKPPSSDLDILELSYTSDSDRESESESDGDMSDECDSESVETCESRAKQSLSTSFFEILKQLTIEELNEPTRQWHCPACRNAPGAVVWYKGLKDLMHMCRQRVQGSVIT</sequence>
<dbReference type="EMBL" id="PQIB02000012">
    <property type="protein sequence ID" value="RLM79789.1"/>
    <property type="molecule type" value="Genomic_DNA"/>
</dbReference>
<name>A0A3L6QHT1_PANMI</name>
<keyword evidence="3" id="KW-1185">Reference proteome</keyword>
<evidence type="ECO:0000256" key="1">
    <source>
        <dbReference type="SAM" id="MobiDB-lite"/>
    </source>
</evidence>
<proteinExistence type="predicted"/>
<feature type="region of interest" description="Disordered" evidence="1">
    <location>
        <begin position="396"/>
        <end position="419"/>
    </location>
</feature>
<dbReference type="STRING" id="4540.A0A3L6QHT1"/>
<dbReference type="PANTHER" id="PTHR33074:SF99">
    <property type="entry name" value="DUF1618 DOMAIN-CONTAINING PROTEIN"/>
    <property type="match status" value="1"/>
</dbReference>
<organism evidence="2 3">
    <name type="scientific">Panicum miliaceum</name>
    <name type="common">Proso millet</name>
    <name type="synonym">Broomcorn millet</name>
    <dbReference type="NCBI Taxonomy" id="4540"/>
    <lineage>
        <taxon>Eukaryota</taxon>
        <taxon>Viridiplantae</taxon>
        <taxon>Streptophyta</taxon>
        <taxon>Embryophyta</taxon>
        <taxon>Tracheophyta</taxon>
        <taxon>Spermatophyta</taxon>
        <taxon>Magnoliopsida</taxon>
        <taxon>Liliopsida</taxon>
        <taxon>Poales</taxon>
        <taxon>Poaceae</taxon>
        <taxon>PACMAD clade</taxon>
        <taxon>Panicoideae</taxon>
        <taxon>Panicodae</taxon>
        <taxon>Paniceae</taxon>
        <taxon>Panicinae</taxon>
        <taxon>Panicum</taxon>
        <taxon>Panicum sect. Panicum</taxon>
    </lineage>
</organism>
<dbReference type="AlphaFoldDB" id="A0A3L6QHT1"/>
<feature type="compositionally biased region" description="Acidic residues" evidence="1">
    <location>
        <begin position="405"/>
        <end position="419"/>
    </location>
</feature>
<reference evidence="3" key="1">
    <citation type="journal article" date="2019" name="Nat. Commun.">
        <title>The genome of broomcorn millet.</title>
        <authorList>
            <person name="Zou C."/>
            <person name="Miki D."/>
            <person name="Li D."/>
            <person name="Tang Q."/>
            <person name="Xiao L."/>
            <person name="Rajput S."/>
            <person name="Deng P."/>
            <person name="Jia W."/>
            <person name="Huang R."/>
            <person name="Zhang M."/>
            <person name="Sun Y."/>
            <person name="Hu J."/>
            <person name="Fu X."/>
            <person name="Schnable P.S."/>
            <person name="Li F."/>
            <person name="Zhang H."/>
            <person name="Feng B."/>
            <person name="Zhu X."/>
            <person name="Liu R."/>
            <person name="Schnable J.C."/>
            <person name="Zhu J.-K."/>
            <person name="Zhang H."/>
        </authorList>
    </citation>
    <scope>NUCLEOTIDE SEQUENCE [LARGE SCALE GENOMIC DNA]</scope>
</reference>
<protein>
    <recommendedName>
        <fullName evidence="4">DUF1618 domain-containing protein</fullName>
    </recommendedName>
</protein>
<dbReference type="PANTHER" id="PTHR33074">
    <property type="entry name" value="EXPRESSED PROTEIN-RELATED"/>
    <property type="match status" value="1"/>
</dbReference>
<dbReference type="OrthoDB" id="594290at2759"/>
<accession>A0A3L6QHT1</accession>
<dbReference type="Proteomes" id="UP000275267">
    <property type="component" value="Unassembled WGS sequence"/>
</dbReference>